<dbReference type="Proteomes" id="UP001299235">
    <property type="component" value="Unassembled WGS sequence"/>
</dbReference>
<dbReference type="InterPro" id="IPR051069">
    <property type="entry name" value="ACDS_complex_subunit"/>
</dbReference>
<evidence type="ECO:0000259" key="1">
    <source>
        <dbReference type="Pfam" id="PF03599"/>
    </source>
</evidence>
<dbReference type="Gene3D" id="3.20.20.20">
    <property type="entry name" value="Dihydropteroate synthase-like"/>
    <property type="match status" value="1"/>
</dbReference>
<gene>
    <name evidence="2" type="ORF">LKD42_05140</name>
</gene>
<dbReference type="InterPro" id="IPR016041">
    <property type="entry name" value="Ac-CoA_synth_d_su_TIM-brl"/>
</dbReference>
<dbReference type="EMBL" id="JAJEQE010000011">
    <property type="protein sequence ID" value="MCC2148642.1"/>
    <property type="molecule type" value="Genomic_DNA"/>
</dbReference>
<reference evidence="2 3" key="1">
    <citation type="submission" date="2021-10" db="EMBL/GenBank/DDBJ databases">
        <title>Anaerobic single-cell dispensing facilitates the cultivation of human gut bacteria.</title>
        <authorList>
            <person name="Afrizal A."/>
        </authorList>
    </citation>
    <scope>NUCLEOTIDE SEQUENCE [LARGE SCALE GENOMIC DNA]</scope>
    <source>
        <strain evidence="2 3">CLA-AA-H246</strain>
    </source>
</reference>
<comment type="caution">
    <text evidence="2">The sequence shown here is derived from an EMBL/GenBank/DDBJ whole genome shotgun (WGS) entry which is preliminary data.</text>
</comment>
<protein>
    <submittedName>
        <fullName evidence="2">Acetyl-CoA decarbonylase/synthase complex subunit delta</fullName>
    </submittedName>
</protein>
<feature type="domain" description="CO dehydrogenase/acetyl-CoA synthase delta subunit TIM barrel" evidence="1">
    <location>
        <begin position="17"/>
        <end position="257"/>
    </location>
</feature>
<name>A0ABS8EUB0_9FIRM</name>
<dbReference type="PANTHER" id="PTHR36214:SF3">
    <property type="entry name" value="ACETYL-COA DECARBONYLASE_SYNTHASE COMPLEX SUBUNIT GAMMA"/>
    <property type="match status" value="1"/>
</dbReference>
<organism evidence="2 3">
    <name type="scientific">Hominisplanchenecus faecis</name>
    <dbReference type="NCBI Taxonomy" id="2885351"/>
    <lineage>
        <taxon>Bacteria</taxon>
        <taxon>Bacillati</taxon>
        <taxon>Bacillota</taxon>
        <taxon>Clostridia</taxon>
        <taxon>Lachnospirales</taxon>
        <taxon>Lachnospiraceae</taxon>
        <taxon>Hominisplanchenecus</taxon>
    </lineage>
</organism>
<dbReference type="NCBIfam" id="NF003376">
    <property type="entry name" value="PRK04452.1-2"/>
    <property type="match status" value="1"/>
</dbReference>
<evidence type="ECO:0000313" key="2">
    <source>
        <dbReference type="EMBL" id="MCC2148642.1"/>
    </source>
</evidence>
<dbReference type="Pfam" id="PF03599">
    <property type="entry name" value="CdhD"/>
    <property type="match status" value="1"/>
</dbReference>
<dbReference type="PANTHER" id="PTHR36214">
    <property type="match status" value="1"/>
</dbReference>
<proteinExistence type="predicted"/>
<evidence type="ECO:0000313" key="3">
    <source>
        <dbReference type="Proteomes" id="UP001299235"/>
    </source>
</evidence>
<sequence length="313" mass="33069">MPFTAKSGKFNASINAVEFGTGDKAVKIGGENVFPLYSFDAAIENAPKVGIEITDFGMEHEPECIKKYYEGCATLADMARKAASMEGVDFLSFRMEGGDPNGANKSTEELIGELKEIADAVDLPLVVCGCKNVEKDAELFSKAAEALNGKNAVILSAKEENYKTVGAAAGLAYKQVVGAESAVDINLAKQLNVLISQLGVDSKSVVMNVGTAAVGYGFEYVISTMDRVKAAALQQGDANLQMPIITPVASEAWGVKEAMASETDAPEWGSQEERGIDMEVETAMAVIAAGSNAVILKHPESIKIISGLMKELV</sequence>
<dbReference type="RefSeq" id="WP_147631698.1">
    <property type="nucleotide sequence ID" value="NZ_JAJEQE010000011.1"/>
</dbReference>
<dbReference type="NCBIfam" id="NF040759">
    <property type="entry name" value="WLP_AcsD"/>
    <property type="match status" value="1"/>
</dbReference>
<accession>A0ABS8EUB0</accession>
<keyword evidence="3" id="KW-1185">Reference proteome</keyword>
<dbReference type="SUPFAM" id="SSF51717">
    <property type="entry name" value="Dihydropteroate synthetase-like"/>
    <property type="match status" value="1"/>
</dbReference>
<dbReference type="InterPro" id="IPR011005">
    <property type="entry name" value="Dihydropteroate_synth-like_sf"/>
</dbReference>